<feature type="site" description="Important for substrate specificity" evidence="4">
    <location>
        <position position="17"/>
    </location>
</feature>
<dbReference type="PANTHER" id="PTHR43213">
    <property type="entry name" value="BIFUNCTIONAL DTTP/UTP PYROPHOSPHATASE/METHYLTRANSFERASE PROTEIN-RELATED"/>
    <property type="match status" value="1"/>
</dbReference>
<evidence type="ECO:0000256" key="4">
    <source>
        <dbReference type="HAMAP-Rule" id="MF_00528"/>
    </source>
</evidence>
<protein>
    <recommendedName>
        <fullName evidence="4">dTTP/UTP pyrophosphatase</fullName>
        <shortName evidence="4">dTTPase/UTPase</shortName>
        <ecNumber evidence="4">3.6.1.9</ecNumber>
    </recommendedName>
    <alternativeName>
        <fullName evidence="4">Nucleoside triphosphate pyrophosphatase</fullName>
    </alternativeName>
    <alternativeName>
        <fullName evidence="4">Nucleotide pyrophosphatase</fullName>
        <shortName evidence="4">Nucleotide PPase</shortName>
    </alternativeName>
</protein>
<evidence type="ECO:0000256" key="3">
    <source>
        <dbReference type="ARBA" id="ARBA00023080"/>
    </source>
</evidence>
<feature type="site" description="Important for substrate specificity" evidence="4">
    <location>
        <position position="158"/>
    </location>
</feature>
<comment type="subcellular location">
    <subcellularLocation>
        <location evidence="4">Cytoplasm</location>
    </subcellularLocation>
</comment>
<comment type="cofactor">
    <cofactor evidence="1 4">
        <name>a divalent metal cation</name>
        <dbReference type="ChEBI" id="CHEBI:60240"/>
    </cofactor>
</comment>
<comment type="caution">
    <text evidence="4">Lacks conserved residue(s) required for the propagation of feature annotation.</text>
</comment>
<dbReference type="InterPro" id="IPR003697">
    <property type="entry name" value="Maf-like"/>
</dbReference>
<dbReference type="InterPro" id="IPR029001">
    <property type="entry name" value="ITPase-like_fam"/>
</dbReference>
<name>A0A9X2P8N0_9BACT</name>
<feature type="site" description="Important for substrate specificity" evidence="4">
    <location>
        <position position="76"/>
    </location>
</feature>
<sequence>MINLGEKKLILASQSPRRKELLKGLGFDFEVRSKDTSEDFPINLDPSEVAGFLSAKKAAAFAHEIVPNEIVLTSDTVVILEGKILGKPANEEEAFEMLFALSGKTHLVTTGITFLTLEKELTLSDTAKVFFKELSGQEIEYYISNFKPFDKAGGYGIQEWIGFVGVEKIEGSYFTVMGLPIHLVYDVLKNL</sequence>
<gene>
    <name evidence="5" type="ORF">NU887_10400</name>
</gene>
<evidence type="ECO:0000313" key="5">
    <source>
        <dbReference type="EMBL" id="MCR9015447.1"/>
    </source>
</evidence>
<evidence type="ECO:0000256" key="2">
    <source>
        <dbReference type="ARBA" id="ARBA00022801"/>
    </source>
</evidence>
<proteinExistence type="inferred from homology"/>
<evidence type="ECO:0000313" key="6">
    <source>
        <dbReference type="Proteomes" id="UP001142175"/>
    </source>
</evidence>
<dbReference type="GO" id="GO:0047429">
    <property type="term" value="F:nucleoside triphosphate diphosphatase activity"/>
    <property type="evidence" value="ECO:0007669"/>
    <property type="project" value="UniProtKB-EC"/>
</dbReference>
<dbReference type="PANTHER" id="PTHR43213:SF5">
    <property type="entry name" value="BIFUNCTIONAL DTTP_UTP PYROPHOSPHATASE_METHYLTRANSFERASE PROTEIN-RELATED"/>
    <property type="match status" value="1"/>
</dbReference>
<comment type="similarity">
    <text evidence="4">Belongs to the Maf family. YhdE subfamily.</text>
</comment>
<feature type="active site" description="Proton acceptor" evidence="4">
    <location>
        <position position="75"/>
    </location>
</feature>
<comment type="catalytic activity">
    <reaction evidence="4">
        <text>UTP + H2O = UMP + diphosphate + H(+)</text>
        <dbReference type="Rhea" id="RHEA:29395"/>
        <dbReference type="ChEBI" id="CHEBI:15377"/>
        <dbReference type="ChEBI" id="CHEBI:15378"/>
        <dbReference type="ChEBI" id="CHEBI:33019"/>
        <dbReference type="ChEBI" id="CHEBI:46398"/>
        <dbReference type="ChEBI" id="CHEBI:57865"/>
        <dbReference type="EC" id="3.6.1.9"/>
    </reaction>
</comment>
<accession>A0A9X2P8N0</accession>
<dbReference type="HAMAP" id="MF_00528">
    <property type="entry name" value="Maf"/>
    <property type="match status" value="1"/>
</dbReference>
<comment type="catalytic activity">
    <reaction evidence="4">
        <text>dTTP + H2O = dTMP + diphosphate + H(+)</text>
        <dbReference type="Rhea" id="RHEA:28534"/>
        <dbReference type="ChEBI" id="CHEBI:15377"/>
        <dbReference type="ChEBI" id="CHEBI:15378"/>
        <dbReference type="ChEBI" id="CHEBI:33019"/>
        <dbReference type="ChEBI" id="CHEBI:37568"/>
        <dbReference type="ChEBI" id="CHEBI:63528"/>
        <dbReference type="EC" id="3.6.1.9"/>
    </reaction>
</comment>
<keyword evidence="2 4" id="KW-0378">Hydrolase</keyword>
<dbReference type="PIRSF" id="PIRSF006305">
    <property type="entry name" value="Maf"/>
    <property type="match status" value="1"/>
</dbReference>
<keyword evidence="6" id="KW-1185">Reference proteome</keyword>
<dbReference type="GO" id="GO:0009117">
    <property type="term" value="P:nucleotide metabolic process"/>
    <property type="evidence" value="ECO:0007669"/>
    <property type="project" value="UniProtKB-KW"/>
</dbReference>
<organism evidence="5 6">
    <name type="scientific">Aquiflexum gelatinilyticum</name>
    <dbReference type="NCBI Taxonomy" id="2961943"/>
    <lineage>
        <taxon>Bacteria</taxon>
        <taxon>Pseudomonadati</taxon>
        <taxon>Bacteroidota</taxon>
        <taxon>Cytophagia</taxon>
        <taxon>Cytophagales</taxon>
        <taxon>Cyclobacteriaceae</taxon>
        <taxon>Aquiflexum</taxon>
    </lineage>
</organism>
<comment type="function">
    <text evidence="4">Nucleoside triphosphate pyrophosphatase that hydrolyzes dTTP and UTP. May have a dual role in cell division arrest and in preventing the incorporation of modified nucleotides into cellular nucleic acids.</text>
</comment>
<reference evidence="5" key="1">
    <citation type="submission" date="2022-08" db="EMBL/GenBank/DDBJ databases">
        <authorList>
            <person name="Zhang D."/>
        </authorList>
    </citation>
    <scope>NUCLEOTIDE SEQUENCE</scope>
    <source>
        <strain evidence="5">XJ19-11</strain>
    </source>
</reference>
<dbReference type="AlphaFoldDB" id="A0A9X2P8N0"/>
<dbReference type="Proteomes" id="UP001142175">
    <property type="component" value="Unassembled WGS sequence"/>
</dbReference>
<keyword evidence="4" id="KW-0963">Cytoplasm</keyword>
<dbReference type="EC" id="3.6.1.9" evidence="4"/>
<evidence type="ECO:0000256" key="1">
    <source>
        <dbReference type="ARBA" id="ARBA00001968"/>
    </source>
</evidence>
<dbReference type="CDD" id="cd00555">
    <property type="entry name" value="Maf"/>
    <property type="match status" value="1"/>
</dbReference>
<keyword evidence="3 4" id="KW-0546">Nucleotide metabolism</keyword>
<dbReference type="RefSeq" id="WP_258423304.1">
    <property type="nucleotide sequence ID" value="NZ_JANSUY010000007.1"/>
</dbReference>
<dbReference type="Gene3D" id="3.90.950.10">
    <property type="match status" value="1"/>
</dbReference>
<dbReference type="NCBIfam" id="TIGR00172">
    <property type="entry name" value="maf"/>
    <property type="match status" value="1"/>
</dbReference>
<dbReference type="Pfam" id="PF02545">
    <property type="entry name" value="Maf"/>
    <property type="match status" value="1"/>
</dbReference>
<dbReference type="EMBL" id="JANSUY010000007">
    <property type="protein sequence ID" value="MCR9015447.1"/>
    <property type="molecule type" value="Genomic_DNA"/>
</dbReference>
<dbReference type="SUPFAM" id="SSF52972">
    <property type="entry name" value="ITPase-like"/>
    <property type="match status" value="1"/>
</dbReference>
<comment type="caution">
    <text evidence="5">The sequence shown here is derived from an EMBL/GenBank/DDBJ whole genome shotgun (WGS) entry which is preliminary data.</text>
</comment>
<dbReference type="GO" id="GO:0005737">
    <property type="term" value="C:cytoplasm"/>
    <property type="evidence" value="ECO:0007669"/>
    <property type="project" value="UniProtKB-SubCell"/>
</dbReference>